<evidence type="ECO:0000259" key="1">
    <source>
        <dbReference type="PROSITE" id="PS51186"/>
    </source>
</evidence>
<accession>A0A645CGB2</accession>
<organism evidence="2">
    <name type="scientific">bioreactor metagenome</name>
    <dbReference type="NCBI Taxonomy" id="1076179"/>
    <lineage>
        <taxon>unclassified sequences</taxon>
        <taxon>metagenomes</taxon>
        <taxon>ecological metagenomes</taxon>
    </lineage>
</organism>
<dbReference type="SUPFAM" id="SSF55729">
    <property type="entry name" value="Acyl-CoA N-acyltransferases (Nat)"/>
    <property type="match status" value="1"/>
</dbReference>
<dbReference type="AlphaFoldDB" id="A0A645CGB2"/>
<dbReference type="InterPro" id="IPR000182">
    <property type="entry name" value="GNAT_dom"/>
</dbReference>
<dbReference type="EMBL" id="VSSQ01027010">
    <property type="protein sequence ID" value="MPM76009.1"/>
    <property type="molecule type" value="Genomic_DNA"/>
</dbReference>
<dbReference type="Pfam" id="PF13508">
    <property type="entry name" value="Acetyltransf_7"/>
    <property type="match status" value="1"/>
</dbReference>
<dbReference type="Gene3D" id="3.40.630.30">
    <property type="match status" value="1"/>
</dbReference>
<dbReference type="CDD" id="cd04301">
    <property type="entry name" value="NAT_SF"/>
    <property type="match status" value="1"/>
</dbReference>
<dbReference type="GO" id="GO:0016747">
    <property type="term" value="F:acyltransferase activity, transferring groups other than amino-acyl groups"/>
    <property type="evidence" value="ECO:0007669"/>
    <property type="project" value="InterPro"/>
</dbReference>
<comment type="caution">
    <text evidence="2">The sequence shown here is derived from an EMBL/GenBank/DDBJ whole genome shotgun (WGS) entry which is preliminary data.</text>
</comment>
<feature type="domain" description="N-acetyltransferase" evidence="1">
    <location>
        <begin position="1"/>
        <end position="115"/>
    </location>
</feature>
<dbReference type="InterPro" id="IPR016181">
    <property type="entry name" value="Acyl_CoA_acyltransferase"/>
</dbReference>
<reference evidence="2" key="1">
    <citation type="submission" date="2019-08" db="EMBL/GenBank/DDBJ databases">
        <authorList>
            <person name="Kucharzyk K."/>
            <person name="Murdoch R.W."/>
            <person name="Higgins S."/>
            <person name="Loffler F."/>
        </authorList>
    </citation>
    <scope>NUCLEOTIDE SEQUENCE</scope>
</reference>
<protein>
    <recommendedName>
        <fullName evidence="1">N-acetyltransferase domain-containing protein</fullName>
    </recommendedName>
</protein>
<dbReference type="PROSITE" id="PS51186">
    <property type="entry name" value="GNAT"/>
    <property type="match status" value="1"/>
</dbReference>
<name>A0A645CGB2_9ZZZZ</name>
<sequence length="176" mass="19539">MRKCAAFLPTLDFVAVSDGKIVGNIVYTTAKLVADKGTTHTVLSFGPLSVLPDYQGRGIGKMLIEHTKKIATDLGYDAILIYGDPVYYKRFGFVAAEQFGIRTADNMYADALQVCVLKNNVLSGLAGRFVEDEIYNMDSSAAEQFDKTFVPKEKLSDTPSQKHFLEMIQLRRKAEI</sequence>
<evidence type="ECO:0000313" key="2">
    <source>
        <dbReference type="EMBL" id="MPM76009.1"/>
    </source>
</evidence>
<gene>
    <name evidence="2" type="ORF">SDC9_123004</name>
</gene>
<proteinExistence type="predicted"/>